<dbReference type="Gene3D" id="3.90.1300.10">
    <property type="entry name" value="Amidase signature (AS) domain"/>
    <property type="match status" value="1"/>
</dbReference>
<evidence type="ECO:0000259" key="1">
    <source>
        <dbReference type="Pfam" id="PF01425"/>
    </source>
</evidence>
<feature type="domain" description="Amidase" evidence="1">
    <location>
        <begin position="38"/>
        <end position="394"/>
    </location>
</feature>
<dbReference type="GO" id="GO:0050567">
    <property type="term" value="F:glutaminyl-tRNA synthase (glutamine-hydrolyzing) activity"/>
    <property type="evidence" value="ECO:0007669"/>
    <property type="project" value="UniProtKB-EC"/>
</dbReference>
<dbReference type="PANTHER" id="PTHR11895:SF7">
    <property type="entry name" value="GLUTAMYL-TRNA(GLN) AMIDOTRANSFERASE SUBUNIT A, MITOCHONDRIAL"/>
    <property type="match status" value="1"/>
</dbReference>
<gene>
    <name evidence="2" type="ORF">AMP9_0172</name>
</gene>
<organism evidence="2">
    <name type="scientific">plant metagenome</name>
    <dbReference type="NCBI Taxonomy" id="1297885"/>
    <lineage>
        <taxon>unclassified sequences</taxon>
        <taxon>metagenomes</taxon>
        <taxon>organismal metagenomes</taxon>
    </lineage>
</organism>
<protein>
    <submittedName>
        <fullName evidence="2">Aspartyl-tRNA(Asn) amidotransferase subunit A @ Glutamyl-tRNA(Gln) amidotransferase subunit A</fullName>
        <ecNumber evidence="2">6.3.5.6</ecNumber>
        <ecNumber evidence="2">6.3.5.7</ecNumber>
    </submittedName>
</protein>
<accession>A0A484NU18</accession>
<dbReference type="InterPro" id="IPR023631">
    <property type="entry name" value="Amidase_dom"/>
</dbReference>
<dbReference type="Pfam" id="PF01425">
    <property type="entry name" value="Amidase"/>
    <property type="match status" value="1"/>
</dbReference>
<dbReference type="AlphaFoldDB" id="A0A484NU18"/>
<proteinExistence type="predicted"/>
<dbReference type="InterPro" id="IPR000120">
    <property type="entry name" value="Amidase"/>
</dbReference>
<evidence type="ECO:0000313" key="2">
    <source>
        <dbReference type="EMBL" id="VFR17314.1"/>
    </source>
</evidence>
<dbReference type="SUPFAM" id="SSF75304">
    <property type="entry name" value="Amidase signature (AS) enzymes"/>
    <property type="match status" value="1"/>
</dbReference>
<dbReference type="GO" id="GO:0050566">
    <property type="term" value="F:asparaginyl-tRNA synthase (glutamine-hydrolyzing) activity"/>
    <property type="evidence" value="ECO:0007669"/>
    <property type="project" value="UniProtKB-EC"/>
</dbReference>
<name>A0A484NU18_9ZZZZ</name>
<dbReference type="EMBL" id="CAADHY010000009">
    <property type="protein sequence ID" value="VFR17314.1"/>
    <property type="molecule type" value="Genomic_DNA"/>
</dbReference>
<dbReference type="EC" id="6.3.5.7" evidence="2"/>
<dbReference type="EC" id="6.3.5.6" evidence="2"/>
<keyword evidence="2" id="KW-0436">Ligase</keyword>
<keyword evidence="2" id="KW-0808">Transferase</keyword>
<reference evidence="2" key="1">
    <citation type="submission" date="2019-03" db="EMBL/GenBank/DDBJ databases">
        <authorList>
            <person name="Danneels B."/>
        </authorList>
    </citation>
    <scope>NUCLEOTIDE SEQUENCE</scope>
</reference>
<dbReference type="GO" id="GO:0016740">
    <property type="term" value="F:transferase activity"/>
    <property type="evidence" value="ECO:0007669"/>
    <property type="project" value="UniProtKB-KW"/>
</dbReference>
<dbReference type="PANTHER" id="PTHR11895">
    <property type="entry name" value="TRANSAMIDASE"/>
    <property type="match status" value="1"/>
</dbReference>
<dbReference type="InterPro" id="IPR036928">
    <property type="entry name" value="AS_sf"/>
</dbReference>
<sequence length="409" mass="42414">MPQPAVSSRPDRLSRIAEWEPRLRAWAHLAETDWPQAWPARLAGTVSGLPFGVKDVIDVAGMPTRCGAQASDAGPRVFDAACVSALRAAGAVPVGKTVTAEYAFRTPGATCNPHAPAHTPGGSSSGSAAAVAAGMVPFALSTQTGGSIVRPAAYCGVVGFKPTFGLVSRAGLALTCDSLDVIGWHADSVATATQVGKVLLPAEADGAAPLPALPGLRVAVVDWSPAASLSADGAATLARAADRLRALGARCETRVPQAALRELMAAHDVLMHYEFARNLAPVARRAPDGVSAVLRDAVMHGLAIDGAQYRAALAVQRRLRAAWSDLFGDADLVLTPSVPGVAPEGIAHTGSPAFAKPWSVLGWPCLHLPLGKDATGLPLGVQLVADWENDFTLLAWGERLHHVLSNEEK</sequence>